<dbReference type="SMART" id="SM00418">
    <property type="entry name" value="HTH_ARSR"/>
    <property type="match status" value="1"/>
</dbReference>
<reference evidence="2 3" key="1">
    <citation type="submission" date="2019-06" db="EMBL/GenBank/DDBJ databases">
        <title>Complete genome sequence of Methanoculleus chikugoensis strain MG62.</title>
        <authorList>
            <person name="Asakawa S."/>
            <person name="Dianou D."/>
        </authorList>
    </citation>
    <scope>NUCLEOTIDE SEQUENCE [LARGE SCALE GENOMIC DNA]</scope>
    <source>
        <strain evidence="2 3">MG62</strain>
    </source>
</reference>
<organism evidence="2 3">
    <name type="scientific">Methanoculleus chikugoensis</name>
    <dbReference type="NCBI Taxonomy" id="118126"/>
    <lineage>
        <taxon>Archaea</taxon>
        <taxon>Methanobacteriati</taxon>
        <taxon>Methanobacteriota</taxon>
        <taxon>Stenosarchaea group</taxon>
        <taxon>Methanomicrobia</taxon>
        <taxon>Methanomicrobiales</taxon>
        <taxon>Methanomicrobiaceae</taxon>
        <taxon>Methanoculleus</taxon>
    </lineage>
</organism>
<proteinExistence type="predicted"/>
<dbReference type="CDD" id="cd00090">
    <property type="entry name" value="HTH_ARSR"/>
    <property type="match status" value="1"/>
</dbReference>
<gene>
    <name evidence="2" type="ORF">MchiMG62_15140</name>
</gene>
<evidence type="ECO:0000313" key="2">
    <source>
        <dbReference type="EMBL" id="BBL68333.1"/>
    </source>
</evidence>
<feature type="domain" description="HTH arsR-type" evidence="1">
    <location>
        <begin position="37"/>
        <end position="121"/>
    </location>
</feature>
<dbReference type="InterPro" id="IPR011991">
    <property type="entry name" value="ArsR-like_HTH"/>
</dbReference>
<dbReference type="InterPro" id="IPR001845">
    <property type="entry name" value="HTH_ArsR_DNA-bd_dom"/>
</dbReference>
<dbReference type="Proteomes" id="UP000824969">
    <property type="component" value="Chromosome"/>
</dbReference>
<accession>A0ABM7H6T3</accession>
<name>A0ABM7H6T3_9EURY</name>
<dbReference type="EMBL" id="AP019781">
    <property type="protein sequence ID" value="BBL68333.1"/>
    <property type="molecule type" value="Genomic_DNA"/>
</dbReference>
<evidence type="ECO:0000259" key="1">
    <source>
        <dbReference type="SMART" id="SM00418"/>
    </source>
</evidence>
<evidence type="ECO:0000313" key="3">
    <source>
        <dbReference type="Proteomes" id="UP000824969"/>
    </source>
</evidence>
<protein>
    <recommendedName>
        <fullName evidence="1">HTH arsR-type domain-containing protein</fullName>
    </recommendedName>
</protein>
<keyword evidence="3" id="KW-1185">Reference proteome</keyword>
<dbReference type="Pfam" id="PF01022">
    <property type="entry name" value="HTH_5"/>
    <property type="match status" value="1"/>
</dbReference>
<sequence length="125" mass="14167">MKVRAAITRHRIATLIPVKNNQHLLTLSFSTLPELARLLSLLGNEQRLAVLRAIADDEKYAREIAEELGISRPLAAIYLRQLEKSGLAEGISRTSDEPPYLRRCYRAVPFELVLDLNMILSLERS</sequence>